<dbReference type="PIRSF" id="PIRSF028757">
    <property type="entry name" value="LD-carboxypeptidase"/>
    <property type="match status" value="1"/>
</dbReference>
<dbReference type="STRING" id="1563681.BFP71_03925"/>
<evidence type="ECO:0000313" key="10">
    <source>
        <dbReference type="Proteomes" id="UP000095552"/>
    </source>
</evidence>
<feature type="active site" description="Nucleophile" evidence="6">
    <location>
        <position position="108"/>
    </location>
</feature>
<feature type="domain" description="LD-carboxypeptidase C-terminal" evidence="8">
    <location>
        <begin position="169"/>
        <end position="284"/>
    </location>
</feature>
<dbReference type="InterPro" id="IPR029062">
    <property type="entry name" value="Class_I_gatase-like"/>
</dbReference>
<comment type="similarity">
    <text evidence="1">Belongs to the peptidase S66 family.</text>
</comment>
<evidence type="ECO:0000256" key="4">
    <source>
        <dbReference type="ARBA" id="ARBA00022801"/>
    </source>
</evidence>
<reference evidence="9 10" key="1">
    <citation type="submission" date="2016-08" db="EMBL/GenBank/DDBJ databases">
        <title>Draft genome of Fabibacter sp. strain SK-8.</title>
        <authorList>
            <person name="Wong S.-K."/>
            <person name="Hamasaki K."/>
            <person name="Yoshizawa S."/>
        </authorList>
    </citation>
    <scope>NUCLEOTIDE SEQUENCE [LARGE SCALE GENOMIC DNA]</scope>
    <source>
        <strain evidence="9 10">SK-8</strain>
    </source>
</reference>
<accession>A0A1E5T640</accession>
<keyword evidence="4" id="KW-0378">Hydrolase</keyword>
<proteinExistence type="inferred from homology"/>
<evidence type="ECO:0000256" key="3">
    <source>
        <dbReference type="ARBA" id="ARBA00022670"/>
    </source>
</evidence>
<evidence type="ECO:0000256" key="2">
    <source>
        <dbReference type="ARBA" id="ARBA00022645"/>
    </source>
</evidence>
<feature type="domain" description="LD-carboxypeptidase N-terminal" evidence="7">
    <location>
        <begin position="13"/>
        <end position="127"/>
    </location>
</feature>
<dbReference type="InterPro" id="IPR003507">
    <property type="entry name" value="S66_fam"/>
</dbReference>
<gene>
    <name evidence="9" type="ORF">BFP71_03925</name>
</gene>
<dbReference type="GO" id="GO:0006508">
    <property type="term" value="P:proteolysis"/>
    <property type="evidence" value="ECO:0007669"/>
    <property type="project" value="UniProtKB-KW"/>
</dbReference>
<evidence type="ECO:0000259" key="7">
    <source>
        <dbReference type="Pfam" id="PF02016"/>
    </source>
</evidence>
<dbReference type="Gene3D" id="3.40.50.10740">
    <property type="entry name" value="Class I glutamine amidotransferase-like"/>
    <property type="match status" value="1"/>
</dbReference>
<dbReference type="Proteomes" id="UP000095552">
    <property type="component" value="Unassembled WGS sequence"/>
</dbReference>
<comment type="caution">
    <text evidence="9">The sequence shown here is derived from an EMBL/GenBank/DDBJ whole genome shotgun (WGS) entry which is preliminary data.</text>
</comment>
<protein>
    <recommendedName>
        <fullName evidence="11">LD-carboxypeptidase</fullName>
    </recommendedName>
</protein>
<feature type="active site" description="Charge relay system" evidence="6">
    <location>
        <position position="270"/>
    </location>
</feature>
<dbReference type="GO" id="GO:0004180">
    <property type="term" value="F:carboxypeptidase activity"/>
    <property type="evidence" value="ECO:0007669"/>
    <property type="project" value="UniProtKB-KW"/>
</dbReference>
<evidence type="ECO:0000256" key="5">
    <source>
        <dbReference type="ARBA" id="ARBA00022825"/>
    </source>
</evidence>
<dbReference type="OrthoDB" id="9807329at2"/>
<keyword evidence="5" id="KW-0720">Serine protease</keyword>
<organism evidence="9 10">
    <name type="scientific">Roseivirga misakiensis</name>
    <dbReference type="NCBI Taxonomy" id="1563681"/>
    <lineage>
        <taxon>Bacteria</taxon>
        <taxon>Pseudomonadati</taxon>
        <taxon>Bacteroidota</taxon>
        <taxon>Cytophagia</taxon>
        <taxon>Cytophagales</taxon>
        <taxon>Roseivirgaceae</taxon>
        <taxon>Roseivirga</taxon>
    </lineage>
</organism>
<dbReference type="Pfam" id="PF02016">
    <property type="entry name" value="Peptidase_S66"/>
    <property type="match status" value="1"/>
</dbReference>
<dbReference type="InterPro" id="IPR040921">
    <property type="entry name" value="Peptidase_S66C"/>
</dbReference>
<dbReference type="Pfam" id="PF17676">
    <property type="entry name" value="Peptidase_S66C"/>
    <property type="match status" value="1"/>
</dbReference>
<dbReference type="AlphaFoldDB" id="A0A1E5T640"/>
<evidence type="ECO:0000256" key="6">
    <source>
        <dbReference type="PIRSR" id="PIRSR028757-1"/>
    </source>
</evidence>
<dbReference type="CDD" id="cd07025">
    <property type="entry name" value="Peptidase_S66"/>
    <property type="match status" value="1"/>
</dbReference>
<dbReference type="SUPFAM" id="SSF141986">
    <property type="entry name" value="LD-carboxypeptidase A C-terminal domain-like"/>
    <property type="match status" value="1"/>
</dbReference>
<keyword evidence="3" id="KW-0645">Protease</keyword>
<evidence type="ECO:0008006" key="11">
    <source>
        <dbReference type="Google" id="ProtNLM"/>
    </source>
</evidence>
<name>A0A1E5T640_9BACT</name>
<keyword evidence="2" id="KW-0121">Carboxypeptidase</keyword>
<dbReference type="SUPFAM" id="SSF52317">
    <property type="entry name" value="Class I glutamine amidotransferase-like"/>
    <property type="match status" value="1"/>
</dbReference>
<dbReference type="EMBL" id="MDGQ01000003">
    <property type="protein sequence ID" value="OEK06816.1"/>
    <property type="molecule type" value="Genomic_DNA"/>
</dbReference>
<evidence type="ECO:0000313" key="9">
    <source>
        <dbReference type="EMBL" id="OEK06816.1"/>
    </source>
</evidence>
<dbReference type="PANTHER" id="PTHR30237">
    <property type="entry name" value="MURAMOYLTETRAPEPTIDE CARBOXYPEPTIDASE"/>
    <property type="match status" value="1"/>
</dbReference>
<keyword evidence="10" id="KW-1185">Reference proteome</keyword>
<dbReference type="InterPro" id="IPR027461">
    <property type="entry name" value="Carboxypeptidase_A_C_sf"/>
</dbReference>
<evidence type="ECO:0000256" key="1">
    <source>
        <dbReference type="ARBA" id="ARBA00010233"/>
    </source>
</evidence>
<dbReference type="InterPro" id="IPR027478">
    <property type="entry name" value="LdcA_N"/>
</dbReference>
<dbReference type="RefSeq" id="WP_069834128.1">
    <property type="nucleotide sequence ID" value="NZ_MDGQ01000003.1"/>
</dbReference>
<evidence type="ECO:0000259" key="8">
    <source>
        <dbReference type="Pfam" id="PF17676"/>
    </source>
</evidence>
<dbReference type="GO" id="GO:0008236">
    <property type="term" value="F:serine-type peptidase activity"/>
    <property type="evidence" value="ECO:0007669"/>
    <property type="project" value="UniProtKB-KW"/>
</dbReference>
<dbReference type="InterPro" id="IPR040449">
    <property type="entry name" value="Peptidase_S66_N"/>
</dbReference>
<sequence>MKCPTALKSGDKVIVVATAKRLESSIEAGLETLEKWGLDVMIDDIVHKQEGYFAGTDRERIKGLQNALDNPEIKAVIFARGGYGTTRILDKIDFRKFQTQPKWLVGFSDLTSMLLQANRFKIPSIHGPVALTIGQDAESDEYLKALLFGQRKFEYPLEPSSLTISGDCSGKIVGGNLTLVCESIGAANEIDTANNILFLEEVGEAKYSIDRMFNKLQRVGKLEQLAGVIIGSFSNITDPQNYFEEDVDELIHNYFAHLDIPVAYGLSAGHEKENYPLIMGVKSNVRIDNSSLSIEYLD</sequence>
<feature type="active site" description="Charge relay system" evidence="6">
    <location>
        <position position="200"/>
    </location>
</feature>
<dbReference type="Gene3D" id="3.50.30.60">
    <property type="entry name" value="LD-carboxypeptidase A C-terminal domain-like"/>
    <property type="match status" value="1"/>
</dbReference>
<dbReference type="PANTHER" id="PTHR30237:SF2">
    <property type="entry name" value="MUREIN TETRAPEPTIDE CARBOXYPEPTIDASE"/>
    <property type="match status" value="1"/>
</dbReference>